<dbReference type="Pfam" id="PF01266">
    <property type="entry name" value="DAO"/>
    <property type="match status" value="1"/>
</dbReference>
<dbReference type="OrthoDB" id="9805337at2"/>
<accession>A0A2A5JS31</accession>
<evidence type="ECO:0000259" key="2">
    <source>
        <dbReference type="Pfam" id="PF01266"/>
    </source>
</evidence>
<dbReference type="Gene3D" id="3.50.50.60">
    <property type="entry name" value="FAD/NAD(P)-binding domain"/>
    <property type="match status" value="2"/>
</dbReference>
<protein>
    <submittedName>
        <fullName evidence="3">Amino acid dehydrogenase</fullName>
    </submittedName>
</protein>
<evidence type="ECO:0000313" key="3">
    <source>
        <dbReference type="EMBL" id="PCK32238.1"/>
    </source>
</evidence>
<dbReference type="RefSeq" id="WP_099641549.1">
    <property type="nucleotide sequence ID" value="NZ_NKHF01000036.1"/>
</dbReference>
<feature type="domain" description="FAD dependent oxidoreductase" evidence="2">
    <location>
        <begin position="6"/>
        <end position="392"/>
    </location>
</feature>
<evidence type="ECO:0000256" key="1">
    <source>
        <dbReference type="ARBA" id="ARBA00023002"/>
    </source>
</evidence>
<dbReference type="AlphaFoldDB" id="A0A2A5JS31"/>
<dbReference type="Proteomes" id="UP000228621">
    <property type="component" value="Unassembled WGS sequence"/>
</dbReference>
<keyword evidence="1" id="KW-0560">Oxidoreductase</keyword>
<evidence type="ECO:0000313" key="4">
    <source>
        <dbReference type="Proteomes" id="UP000228621"/>
    </source>
</evidence>
<sequence>MENNNKIAVIGAGIIGITMALQLARRGHAVTLFDKSRPAEGCSKGNAGHFATEQVFPMADPTLLTKVPGMLVDPVGPLRIEPTSLLKNIPWFVRFLTQMKSRCFRTGTSALRSLNERALPAYQRLLGDKYHTLISSNGSLLVFEGDESSARQSYNKYAKQDISVSLLTGDQAREMEPSLSSTITWALYFDKVAHSTDPYALCVTLFELFIQLGGEFKQSAVEKITQTEHGYILNAAEHQTTFDKVVITTGVASKTLCGSLGYPLPMIAERGYHNMLTVNNTLARPVASNERGFIMTPMATGLRLAGTVEFAALDSKPNYSRARALLHHASILLRQPLPQHSETLWVGCRPSLPDYLPVIGPAPNHHNLYFALGHQHLGLTQAAISSECIADLIDNKPNDIDLTPFSIARFN</sequence>
<comment type="caution">
    <text evidence="3">The sequence shown here is derived from an EMBL/GenBank/DDBJ whole genome shotgun (WGS) entry which is preliminary data.</text>
</comment>
<dbReference type="GO" id="GO:0005737">
    <property type="term" value="C:cytoplasm"/>
    <property type="evidence" value="ECO:0007669"/>
    <property type="project" value="TreeGrafter"/>
</dbReference>
<name>A0A2A5JS31_PSEO7</name>
<proteinExistence type="predicted"/>
<dbReference type="InterPro" id="IPR006076">
    <property type="entry name" value="FAD-dep_OxRdtase"/>
</dbReference>
<dbReference type="SUPFAM" id="SSF51905">
    <property type="entry name" value="FAD/NAD(P)-binding domain"/>
    <property type="match status" value="1"/>
</dbReference>
<reference evidence="4" key="1">
    <citation type="journal article" date="2019" name="Genome Announc.">
        <title>Draft Genome Sequence of Pseudoalteromonas piscicida Strain 36Y ROTHPW, an Hypersaline Seawater Isolate from the South Coast of Sonora, Mexico.</title>
        <authorList>
            <person name="Sanchez-Diaz R."/>
            <person name="Molina-Garza Z.J."/>
            <person name="Cruz-Suarez L.E."/>
            <person name="Selvin J."/>
            <person name="Kiran G.S."/>
            <person name="Ibarra-Gamez J.C."/>
            <person name="Gomez-Gil B."/>
            <person name="Galaviz-Silva L."/>
        </authorList>
    </citation>
    <scope>NUCLEOTIDE SEQUENCE [LARGE SCALE GENOMIC DNA]</scope>
    <source>
        <strain evidence="4">36Y_RITHPW</strain>
    </source>
</reference>
<organism evidence="3 4">
    <name type="scientific">Pseudoalteromonas piscicida</name>
    <dbReference type="NCBI Taxonomy" id="43662"/>
    <lineage>
        <taxon>Bacteria</taxon>
        <taxon>Pseudomonadati</taxon>
        <taxon>Pseudomonadota</taxon>
        <taxon>Gammaproteobacteria</taxon>
        <taxon>Alteromonadales</taxon>
        <taxon>Pseudoalteromonadaceae</taxon>
        <taxon>Pseudoalteromonas</taxon>
    </lineage>
</organism>
<dbReference type="SUPFAM" id="SSF54373">
    <property type="entry name" value="FAD-linked reductases, C-terminal domain"/>
    <property type="match status" value="1"/>
</dbReference>
<dbReference type="PANTHER" id="PTHR13847:SF289">
    <property type="entry name" value="GLYCINE OXIDASE"/>
    <property type="match status" value="1"/>
</dbReference>
<dbReference type="EMBL" id="NKHF01000036">
    <property type="protein sequence ID" value="PCK32238.1"/>
    <property type="molecule type" value="Genomic_DNA"/>
</dbReference>
<dbReference type="InterPro" id="IPR036188">
    <property type="entry name" value="FAD/NAD-bd_sf"/>
</dbReference>
<gene>
    <name evidence="3" type="ORF">CEX98_07875</name>
</gene>
<dbReference type="PANTHER" id="PTHR13847">
    <property type="entry name" value="SARCOSINE DEHYDROGENASE-RELATED"/>
    <property type="match status" value="1"/>
</dbReference>
<dbReference type="Gene3D" id="3.30.9.10">
    <property type="entry name" value="D-Amino Acid Oxidase, subunit A, domain 2"/>
    <property type="match status" value="1"/>
</dbReference>
<dbReference type="GO" id="GO:0016491">
    <property type="term" value="F:oxidoreductase activity"/>
    <property type="evidence" value="ECO:0007669"/>
    <property type="project" value="UniProtKB-KW"/>
</dbReference>
<keyword evidence="4" id="KW-1185">Reference proteome</keyword>